<organism evidence="3 4">
    <name type="scientific">Hymenobacter tibetensis</name>
    <dbReference type="NCBI Taxonomy" id="497967"/>
    <lineage>
        <taxon>Bacteria</taxon>
        <taxon>Pseudomonadati</taxon>
        <taxon>Bacteroidota</taxon>
        <taxon>Cytophagia</taxon>
        <taxon>Cytophagales</taxon>
        <taxon>Hymenobacteraceae</taxon>
        <taxon>Hymenobacter</taxon>
    </lineage>
</organism>
<name>A0ABY4CTE9_9BACT</name>
<dbReference type="InterPro" id="IPR001789">
    <property type="entry name" value="Sig_transdc_resp-reg_receiver"/>
</dbReference>
<evidence type="ECO:0000256" key="1">
    <source>
        <dbReference type="PROSITE-ProRule" id="PRU00169"/>
    </source>
</evidence>
<dbReference type="SMART" id="SM00448">
    <property type="entry name" value="REC"/>
    <property type="match status" value="1"/>
</dbReference>
<dbReference type="PANTHER" id="PTHR44520:SF2">
    <property type="entry name" value="RESPONSE REGULATOR RCP1"/>
    <property type="match status" value="1"/>
</dbReference>
<dbReference type="Pfam" id="PF00072">
    <property type="entry name" value="Response_reg"/>
    <property type="match status" value="1"/>
</dbReference>
<feature type="domain" description="Response regulatory" evidence="2">
    <location>
        <begin position="6"/>
        <end position="133"/>
    </location>
</feature>
<proteinExistence type="predicted"/>
<dbReference type="PROSITE" id="PS50110">
    <property type="entry name" value="RESPONSE_REGULATORY"/>
    <property type="match status" value="1"/>
</dbReference>
<evidence type="ECO:0000313" key="3">
    <source>
        <dbReference type="EMBL" id="UOG73322.1"/>
    </source>
</evidence>
<reference evidence="3 4" key="1">
    <citation type="submission" date="2022-03" db="EMBL/GenBank/DDBJ databases">
        <title>Hymenobactersp. isolated from the air.</title>
        <authorList>
            <person name="Won M."/>
            <person name="Kwon S.-W."/>
        </authorList>
    </citation>
    <scope>NUCLEOTIDE SEQUENCE [LARGE SCALE GENOMIC DNA]</scope>
    <source>
        <strain evidence="3 4">KACC 21982</strain>
    </source>
</reference>
<dbReference type="SUPFAM" id="SSF52172">
    <property type="entry name" value="CheY-like"/>
    <property type="match status" value="1"/>
</dbReference>
<dbReference type="InterPro" id="IPR011006">
    <property type="entry name" value="CheY-like_superfamily"/>
</dbReference>
<gene>
    <name evidence="3" type="ORF">MTX78_14440</name>
</gene>
<dbReference type="PANTHER" id="PTHR44520">
    <property type="entry name" value="RESPONSE REGULATOR RCP1-RELATED"/>
    <property type="match status" value="1"/>
</dbReference>
<dbReference type="CDD" id="cd17546">
    <property type="entry name" value="REC_hyHK_CKI1_RcsC-like"/>
    <property type="match status" value="1"/>
</dbReference>
<sequence>MPALTSILLVDDDPTTNYLNKLLLTRMGAAEQVLVAENGEQALRTLGQTCVAETTTCPQLILLDMNMPVLNGLAFLEAYVQLPLAQQQAIVIVLLTSSLHPVDLAHAQQLPIAGFLNKPLTKEKVHALLLEHFTQPVA</sequence>
<accession>A0ABY4CTE9</accession>
<feature type="modified residue" description="4-aspartylphosphate" evidence="1">
    <location>
        <position position="64"/>
    </location>
</feature>
<protein>
    <submittedName>
        <fullName evidence="3">Response regulator</fullName>
    </submittedName>
</protein>
<dbReference type="InterPro" id="IPR052893">
    <property type="entry name" value="TCS_response_regulator"/>
</dbReference>
<dbReference type="Gene3D" id="3.40.50.2300">
    <property type="match status" value="1"/>
</dbReference>
<dbReference type="Proteomes" id="UP000831113">
    <property type="component" value="Chromosome"/>
</dbReference>
<evidence type="ECO:0000259" key="2">
    <source>
        <dbReference type="PROSITE" id="PS50110"/>
    </source>
</evidence>
<dbReference type="EMBL" id="CP094669">
    <property type="protein sequence ID" value="UOG73322.1"/>
    <property type="molecule type" value="Genomic_DNA"/>
</dbReference>
<dbReference type="RefSeq" id="WP_243795555.1">
    <property type="nucleotide sequence ID" value="NZ_CP094669.1"/>
</dbReference>
<keyword evidence="4" id="KW-1185">Reference proteome</keyword>
<keyword evidence="1" id="KW-0597">Phosphoprotein</keyword>
<evidence type="ECO:0000313" key="4">
    <source>
        <dbReference type="Proteomes" id="UP000831113"/>
    </source>
</evidence>